<reference evidence="2" key="1">
    <citation type="submission" date="2021-02" db="EMBL/GenBank/DDBJ databases">
        <authorList>
            <person name="Nowell W R."/>
        </authorList>
    </citation>
    <scope>NUCLEOTIDE SEQUENCE</scope>
    <source>
        <strain evidence="2">Ploen Becks lab</strain>
    </source>
</reference>
<feature type="region of interest" description="Disordered" evidence="1">
    <location>
        <begin position="251"/>
        <end position="281"/>
    </location>
</feature>
<sequence length="281" mass="32698">MSGSTAHSFLANQFRIFKEDLTLESILKSAKDFAQMTLVDFTNGVIKIFGEEKALKNENSELKKLIKNQFKFKNYNFYNNEDENVCVLVENDSTKRCSGKKDDPTQNEDQNESVVFKVPSLPSKHNKTTYSNVCQQSNYKDRYNIRQRIKRSRFVVASSDKSEIKSASKIFHYYVGFFDKETTKESLKKFINEFAKVEEIEILDTKERNYISFHVQVYSHYNDKILDPNNWTIGVRVNRYFFANEKNEKRYKKPNSGNENYPGSSNNYKRGGGAFRGRGGV</sequence>
<evidence type="ECO:0000256" key="1">
    <source>
        <dbReference type="SAM" id="MobiDB-lite"/>
    </source>
</evidence>
<protein>
    <submittedName>
        <fullName evidence="2">Uncharacterized protein</fullName>
    </submittedName>
</protein>
<name>A0A814R1G4_9BILA</name>
<dbReference type="Proteomes" id="UP000663879">
    <property type="component" value="Unassembled WGS sequence"/>
</dbReference>
<evidence type="ECO:0000313" key="3">
    <source>
        <dbReference type="Proteomes" id="UP000663879"/>
    </source>
</evidence>
<feature type="compositionally biased region" description="Polar residues" evidence="1">
    <location>
        <begin position="255"/>
        <end position="268"/>
    </location>
</feature>
<feature type="compositionally biased region" description="Gly residues" evidence="1">
    <location>
        <begin position="270"/>
        <end position="281"/>
    </location>
</feature>
<feature type="non-terminal residue" evidence="2">
    <location>
        <position position="1"/>
    </location>
</feature>
<dbReference type="EMBL" id="CAJNOC010009302">
    <property type="protein sequence ID" value="CAF1127254.1"/>
    <property type="molecule type" value="Genomic_DNA"/>
</dbReference>
<feature type="non-terminal residue" evidence="2">
    <location>
        <position position="281"/>
    </location>
</feature>
<evidence type="ECO:0000313" key="2">
    <source>
        <dbReference type="EMBL" id="CAF1127254.1"/>
    </source>
</evidence>
<comment type="caution">
    <text evidence="2">The sequence shown here is derived from an EMBL/GenBank/DDBJ whole genome shotgun (WGS) entry which is preliminary data.</text>
</comment>
<accession>A0A814R1G4</accession>
<feature type="region of interest" description="Disordered" evidence="1">
    <location>
        <begin position="95"/>
        <end position="114"/>
    </location>
</feature>
<feature type="compositionally biased region" description="Basic and acidic residues" evidence="1">
    <location>
        <begin position="95"/>
        <end position="104"/>
    </location>
</feature>
<gene>
    <name evidence="2" type="ORF">OXX778_LOCUS22311</name>
</gene>
<keyword evidence="3" id="KW-1185">Reference proteome</keyword>
<dbReference type="OrthoDB" id="6781724at2759"/>
<proteinExistence type="predicted"/>
<dbReference type="AlphaFoldDB" id="A0A814R1G4"/>
<organism evidence="2 3">
    <name type="scientific">Brachionus calyciflorus</name>
    <dbReference type="NCBI Taxonomy" id="104777"/>
    <lineage>
        <taxon>Eukaryota</taxon>
        <taxon>Metazoa</taxon>
        <taxon>Spiralia</taxon>
        <taxon>Gnathifera</taxon>
        <taxon>Rotifera</taxon>
        <taxon>Eurotatoria</taxon>
        <taxon>Monogononta</taxon>
        <taxon>Pseudotrocha</taxon>
        <taxon>Ploima</taxon>
        <taxon>Brachionidae</taxon>
        <taxon>Brachionus</taxon>
    </lineage>
</organism>